<dbReference type="Gene3D" id="1.10.3540.10">
    <property type="entry name" value="uncharacterized protein from magnetospirillum magneticum domain"/>
    <property type="match status" value="1"/>
</dbReference>
<dbReference type="InterPro" id="IPR014948">
    <property type="entry name" value="BrxA"/>
</dbReference>
<organism evidence="1 2">
    <name type="scientific">Thiorhodovibrio winogradskyi</name>
    <dbReference type="NCBI Taxonomy" id="77007"/>
    <lineage>
        <taxon>Bacteria</taxon>
        <taxon>Pseudomonadati</taxon>
        <taxon>Pseudomonadota</taxon>
        <taxon>Gammaproteobacteria</taxon>
        <taxon>Chromatiales</taxon>
        <taxon>Chromatiaceae</taxon>
        <taxon>Thiorhodovibrio</taxon>
    </lineage>
</organism>
<dbReference type="EMBL" id="CP121472">
    <property type="protein sequence ID" value="WPL18764.1"/>
    <property type="molecule type" value="Genomic_DNA"/>
</dbReference>
<name>A0ABZ0SEL6_9GAMM</name>
<dbReference type="RefSeq" id="WP_328984508.1">
    <property type="nucleotide sequence ID" value="NZ_CP121472.1"/>
</dbReference>
<evidence type="ECO:0008006" key="3">
    <source>
        <dbReference type="Google" id="ProtNLM"/>
    </source>
</evidence>
<sequence length="200" mass="22804">MEHIGRYKANFSKGGLMVPESRLVAGLLLQGVDRERWEQAIRVENVLAKRSPSTAITKANLIRARLRSMPASLWELIRDGSRPVATQSVIAATAAYSPLLGDFLDLVVRDLYRRLERQLKRAHWDQYVDDCRMRDPRMPSWNESTRTTLRTRAFGMLREAGYIAAGCAHALQPLQIAPEVVTVLREAEQWYALRCIQLTD</sequence>
<protein>
    <recommendedName>
        <fullName evidence="3">DUF1819 family protein</fullName>
    </recommendedName>
</protein>
<dbReference type="Proteomes" id="UP001432180">
    <property type="component" value="Chromosome"/>
</dbReference>
<dbReference type="Pfam" id="PF08849">
    <property type="entry name" value="BrxA"/>
    <property type="match status" value="1"/>
</dbReference>
<proteinExistence type="predicted"/>
<dbReference type="InterPro" id="IPR023137">
    <property type="entry name" value="BrxA_sf"/>
</dbReference>
<gene>
    <name evidence="1" type="ORF">Thiowin_03855</name>
</gene>
<reference evidence="1 2" key="1">
    <citation type="journal article" date="2023" name="Microorganisms">
        <title>Thiorhodovibrio frisius and Trv. litoralis spp. nov., Two Novel Members from a Clade of Fastidious Purple Sulfur Bacteria That Exhibit Unique Red-Shifted Light-Harvesting Capabilities.</title>
        <authorList>
            <person name="Methner A."/>
            <person name="Kuzyk S.B."/>
            <person name="Petersen J."/>
            <person name="Bauer S."/>
            <person name="Brinkmann H."/>
            <person name="Sichau K."/>
            <person name="Wanner G."/>
            <person name="Wolf J."/>
            <person name="Neumann-Schaal M."/>
            <person name="Henke P."/>
            <person name="Tank M."/>
            <person name="Sproer C."/>
            <person name="Bunk B."/>
            <person name="Overmann J."/>
        </authorList>
    </citation>
    <scope>NUCLEOTIDE SEQUENCE [LARGE SCALE GENOMIC DNA]</scope>
    <source>
        <strain evidence="1 2">DSM 6702</strain>
    </source>
</reference>
<accession>A0ABZ0SEL6</accession>
<keyword evidence="2" id="KW-1185">Reference proteome</keyword>
<evidence type="ECO:0000313" key="1">
    <source>
        <dbReference type="EMBL" id="WPL18764.1"/>
    </source>
</evidence>
<evidence type="ECO:0000313" key="2">
    <source>
        <dbReference type="Proteomes" id="UP001432180"/>
    </source>
</evidence>